<dbReference type="AlphaFoldDB" id="A0AAE8N083"/>
<dbReference type="SMART" id="SM01017">
    <property type="entry name" value="Arrestin_C"/>
    <property type="match status" value="1"/>
</dbReference>
<organism evidence="3 4">
    <name type="scientific">Cephalotrichum gorgonifer</name>
    <dbReference type="NCBI Taxonomy" id="2041049"/>
    <lineage>
        <taxon>Eukaryota</taxon>
        <taxon>Fungi</taxon>
        <taxon>Dikarya</taxon>
        <taxon>Ascomycota</taxon>
        <taxon>Pezizomycotina</taxon>
        <taxon>Sordariomycetes</taxon>
        <taxon>Hypocreomycetidae</taxon>
        <taxon>Microascales</taxon>
        <taxon>Microascaceae</taxon>
        <taxon>Cephalotrichum</taxon>
    </lineage>
</organism>
<evidence type="ECO:0000256" key="1">
    <source>
        <dbReference type="SAM" id="MobiDB-lite"/>
    </source>
</evidence>
<dbReference type="GO" id="GO:0030674">
    <property type="term" value="F:protein-macromolecule adaptor activity"/>
    <property type="evidence" value="ECO:0007669"/>
    <property type="project" value="TreeGrafter"/>
</dbReference>
<protein>
    <recommendedName>
        <fullName evidence="2">Arrestin C-terminal-like domain-containing protein</fullName>
    </recommendedName>
</protein>
<dbReference type="GO" id="GO:0031625">
    <property type="term" value="F:ubiquitin protein ligase binding"/>
    <property type="evidence" value="ECO:0007669"/>
    <property type="project" value="TreeGrafter"/>
</dbReference>
<keyword evidence="4" id="KW-1185">Reference proteome</keyword>
<sequence length="787" mass="86287">MTRPTSLVALRPSFPPSTAENDSRRSRRAAKPAAATRATHLHKPVASSGGMTCSVLLAEPNVYLSGFDHHSRARRGDRPSGTALLRGKLQLIVSKNVKVKAVQLTLAGTTRTDWPEGIPPARMQEAEEESLRTQVLTFFSATHDGWETEYGNQCSFTMRDPVPTSTPAAYSADTPLRPFSVAPDSPPLISGHRGLSGSKDLKRLGFRSVRTRSFGHADDAARRPLDKISPSRKGYKIFRPGTYEYTFELPIDHHQLETTKLPWGSVKWELQATVERAGAFRHNLHGTKELSLVRLPDQLSLESTEPISIGRQWDDQLHYDIVISGKSFAIGSRIPVAFKFTPLAKVQVYKIRVYVSESIEYYTNDRRVTRREPGRKMLLMEKIAGKPLDPSFGADLRTTSGGELPEGDRWRPREGSGRLRGAEGEGREPMSNLLGDLELGLESLWGPTEIEANVQIPTCEMMRQDESMTLHPDSSWKNVNVNHFIKIAMRVSRADPKDPTGKKRRHFEISIDSPITLLDCRATQANTSLPQYTNPGIDASRPHAQRVCGCPDAATLPSVEDASRSAMQAGFGFLPTENAVTPGGSRRPRPYSAVEPMQFGRPIHLLRRPSFNPPAFDAEDPPPSAGEGPLVDANAEVGAGLDTSSILTPPPRYDSIVGTPSVDGLADYFARYTAHNTHAEAAIAEEVSVYDETLAGDPSLADDDDTLAGDHALADDEDDEEDEEDEDESDGDATTLGVLGRQRLTERTGRVNVVNPRTPGAGRVPSRSLEISRPAFVLSEPPPGRGR</sequence>
<accession>A0AAE8N083</accession>
<reference evidence="3" key="1">
    <citation type="submission" date="2018-03" db="EMBL/GenBank/DDBJ databases">
        <authorList>
            <person name="Guldener U."/>
        </authorList>
    </citation>
    <scope>NUCLEOTIDE SEQUENCE</scope>
</reference>
<proteinExistence type="predicted"/>
<dbReference type="Proteomes" id="UP001187682">
    <property type="component" value="Unassembled WGS sequence"/>
</dbReference>
<feature type="region of interest" description="Disordered" evidence="1">
    <location>
        <begin position="1"/>
        <end position="40"/>
    </location>
</feature>
<evidence type="ECO:0000259" key="2">
    <source>
        <dbReference type="SMART" id="SM01017"/>
    </source>
</evidence>
<dbReference type="InterPro" id="IPR011022">
    <property type="entry name" value="Arrestin_C-like"/>
</dbReference>
<feature type="compositionally biased region" description="Basic and acidic residues" evidence="1">
    <location>
        <begin position="406"/>
        <end position="428"/>
    </location>
</feature>
<feature type="region of interest" description="Disordered" evidence="1">
    <location>
        <begin position="695"/>
        <end position="787"/>
    </location>
</feature>
<gene>
    <name evidence="3" type="ORF">DNG_05760</name>
</gene>
<dbReference type="Gene3D" id="2.60.40.640">
    <property type="match status" value="1"/>
</dbReference>
<dbReference type="GO" id="GO:0070086">
    <property type="term" value="P:ubiquitin-dependent endocytosis"/>
    <property type="evidence" value="ECO:0007669"/>
    <property type="project" value="TreeGrafter"/>
</dbReference>
<feature type="region of interest" description="Disordered" evidence="1">
    <location>
        <begin position="390"/>
        <end position="430"/>
    </location>
</feature>
<evidence type="ECO:0000313" key="3">
    <source>
        <dbReference type="EMBL" id="SPO03079.1"/>
    </source>
</evidence>
<comment type="caution">
    <text evidence="3">The sequence shown here is derived from an EMBL/GenBank/DDBJ whole genome shotgun (WGS) entry which is preliminary data.</text>
</comment>
<feature type="domain" description="Arrestin C-terminal-like" evidence="2">
    <location>
        <begin position="313"/>
        <end position="522"/>
    </location>
</feature>
<dbReference type="PANTHER" id="PTHR11188:SF174">
    <property type="entry name" value="ARRESTIN-RELATED TRAFFICKING ADAPTER 10-RELATED"/>
    <property type="match status" value="1"/>
</dbReference>
<dbReference type="GO" id="GO:0005829">
    <property type="term" value="C:cytosol"/>
    <property type="evidence" value="ECO:0007669"/>
    <property type="project" value="TreeGrafter"/>
</dbReference>
<dbReference type="InterPro" id="IPR014752">
    <property type="entry name" value="Arrestin-like_C"/>
</dbReference>
<dbReference type="Pfam" id="PF02752">
    <property type="entry name" value="Arrestin_C"/>
    <property type="match status" value="1"/>
</dbReference>
<dbReference type="PANTHER" id="PTHR11188">
    <property type="entry name" value="ARRESTIN DOMAIN CONTAINING PROTEIN"/>
    <property type="match status" value="1"/>
</dbReference>
<dbReference type="EMBL" id="ONZQ02000007">
    <property type="protein sequence ID" value="SPO03079.1"/>
    <property type="molecule type" value="Genomic_DNA"/>
</dbReference>
<dbReference type="InterPro" id="IPR050357">
    <property type="entry name" value="Arrestin_domain-protein"/>
</dbReference>
<evidence type="ECO:0000313" key="4">
    <source>
        <dbReference type="Proteomes" id="UP001187682"/>
    </source>
</evidence>
<name>A0AAE8N083_9PEZI</name>
<feature type="compositionally biased region" description="Acidic residues" evidence="1">
    <location>
        <begin position="715"/>
        <end position="731"/>
    </location>
</feature>